<accession>A0ACC0M345</accession>
<comment type="caution">
    <text evidence="1">The sequence shown here is derived from an EMBL/GenBank/DDBJ whole genome shotgun (WGS) entry which is preliminary data.</text>
</comment>
<keyword evidence="2" id="KW-1185">Reference proteome</keyword>
<gene>
    <name evidence="1" type="ORF">RHMOL_Rhmol10G0122100</name>
</gene>
<name>A0ACC0M345_RHOML</name>
<evidence type="ECO:0000313" key="1">
    <source>
        <dbReference type="EMBL" id="KAI8534763.1"/>
    </source>
</evidence>
<sequence length="357" mass="40345">MRKYVAGVIVVFILDTKQVKWTAQQDMAIVKFRAYAYSSPTVVDLDGDGNLDILVGTCYGLFYVLDHKGAWPLLGPCPIGEYIRLRGKDGSIARPYPYRTHGRLMNQVLLVDLSKRGEKKKVLTFVTTLSGTASSAYQFEGAVDEGNKGPILLDTFPRQPGRILDFNNADTVVDRYHRFKAWRAHNQGHNNVANPFNREGIYILPSSRAFRDEEGKSFWVEIEIVDRHRVPSGSQVPYKGTVDVNASYLGEVINKVETTVRLSSATLRAFSCSGSAWLKMLFYANKAVSINEADFWEKSYLLRQKLLVPQLAYLRITRRKWQEENPSLCLAQYKENTKSIETFKVKALLQSIASVTG</sequence>
<protein>
    <submittedName>
        <fullName evidence="1">Uncharacterized protein</fullName>
    </submittedName>
</protein>
<dbReference type="EMBL" id="CM046397">
    <property type="protein sequence ID" value="KAI8534763.1"/>
    <property type="molecule type" value="Genomic_DNA"/>
</dbReference>
<organism evidence="1 2">
    <name type="scientific">Rhododendron molle</name>
    <name type="common">Chinese azalea</name>
    <name type="synonym">Azalea mollis</name>
    <dbReference type="NCBI Taxonomy" id="49168"/>
    <lineage>
        <taxon>Eukaryota</taxon>
        <taxon>Viridiplantae</taxon>
        <taxon>Streptophyta</taxon>
        <taxon>Embryophyta</taxon>
        <taxon>Tracheophyta</taxon>
        <taxon>Spermatophyta</taxon>
        <taxon>Magnoliopsida</taxon>
        <taxon>eudicotyledons</taxon>
        <taxon>Gunneridae</taxon>
        <taxon>Pentapetalae</taxon>
        <taxon>asterids</taxon>
        <taxon>Ericales</taxon>
        <taxon>Ericaceae</taxon>
        <taxon>Ericoideae</taxon>
        <taxon>Rhodoreae</taxon>
        <taxon>Rhododendron</taxon>
    </lineage>
</organism>
<evidence type="ECO:0000313" key="2">
    <source>
        <dbReference type="Proteomes" id="UP001062846"/>
    </source>
</evidence>
<reference evidence="1" key="1">
    <citation type="submission" date="2022-02" db="EMBL/GenBank/DDBJ databases">
        <title>Plant Genome Project.</title>
        <authorList>
            <person name="Zhang R.-G."/>
        </authorList>
    </citation>
    <scope>NUCLEOTIDE SEQUENCE</scope>
    <source>
        <strain evidence="1">AT1</strain>
    </source>
</reference>
<proteinExistence type="predicted"/>
<dbReference type="Proteomes" id="UP001062846">
    <property type="component" value="Chromosome 10"/>
</dbReference>